<proteinExistence type="predicted"/>
<dbReference type="EMBL" id="CP012542">
    <property type="protein sequence ID" value="QCD44085.1"/>
    <property type="molecule type" value="Genomic_DNA"/>
</dbReference>
<protein>
    <submittedName>
        <fullName evidence="1">Uncharacterized protein</fullName>
    </submittedName>
</protein>
<gene>
    <name evidence="1" type="ORF">CMUC_0271</name>
</gene>
<organism evidence="1 2">
    <name type="scientific">Campylobacter mucosalis CCUG 21559</name>
    <dbReference type="NCBI Taxonomy" id="1032067"/>
    <lineage>
        <taxon>Bacteria</taxon>
        <taxon>Pseudomonadati</taxon>
        <taxon>Campylobacterota</taxon>
        <taxon>Epsilonproteobacteria</taxon>
        <taxon>Campylobacterales</taxon>
        <taxon>Campylobacteraceae</taxon>
        <taxon>Campylobacter</taxon>
    </lineage>
</organism>
<keyword evidence="2" id="KW-1185">Reference proteome</keyword>
<dbReference type="Proteomes" id="UP000503264">
    <property type="component" value="Chromosome"/>
</dbReference>
<dbReference type="RefSeq" id="WP_171993349.1">
    <property type="nucleotide sequence ID" value="NZ_CP012542.1"/>
</dbReference>
<dbReference type="AlphaFoldDB" id="A0A6G5QEG5"/>
<evidence type="ECO:0000313" key="1">
    <source>
        <dbReference type="EMBL" id="QCD44085.1"/>
    </source>
</evidence>
<reference evidence="1 2" key="1">
    <citation type="submission" date="2016-07" db="EMBL/GenBank/DDBJ databases">
        <title>Comparative genomics of the Campylobacter concisus group.</title>
        <authorList>
            <person name="Miller W.G."/>
            <person name="Yee E."/>
            <person name="Chapman M.H."/>
            <person name="Huynh S."/>
            <person name="Bono J.L."/>
            <person name="On S.L.W."/>
            <person name="StLeger J."/>
            <person name="Foster G."/>
            <person name="Parker C.T."/>
        </authorList>
    </citation>
    <scope>NUCLEOTIDE SEQUENCE [LARGE SCALE GENOMIC DNA]</scope>
    <source>
        <strain evidence="1 2">CCUG 21559</strain>
    </source>
</reference>
<sequence>MDININTELQRPSIDNKYYEFVRICGYRKKHIMLLREYIAEVIGKENEERLWRIVDRHLQMEIENERYYI</sequence>
<evidence type="ECO:0000313" key="2">
    <source>
        <dbReference type="Proteomes" id="UP000503264"/>
    </source>
</evidence>
<accession>A0A6G5QEG5</accession>
<name>A0A6G5QEG5_9BACT</name>